<accession>A0ABD1MLG7</accession>
<name>A0ABD1MLG7_9FABA</name>
<protein>
    <submittedName>
        <fullName evidence="1">Uncharacterized protein</fullName>
    </submittedName>
</protein>
<dbReference type="EMBL" id="JBGMDY010000004">
    <property type="protein sequence ID" value="KAL2336657.1"/>
    <property type="molecule type" value="Genomic_DNA"/>
</dbReference>
<keyword evidence="2" id="KW-1185">Reference proteome</keyword>
<gene>
    <name evidence="1" type="ORF">Fmac_011103</name>
</gene>
<dbReference type="AlphaFoldDB" id="A0ABD1MLG7"/>
<evidence type="ECO:0000313" key="1">
    <source>
        <dbReference type="EMBL" id="KAL2336657.1"/>
    </source>
</evidence>
<reference evidence="1 2" key="1">
    <citation type="submission" date="2024-08" db="EMBL/GenBank/DDBJ databases">
        <title>Insights into the chromosomal genome structure of Flemingia macrophylla.</title>
        <authorList>
            <person name="Ding Y."/>
            <person name="Zhao Y."/>
            <person name="Bi W."/>
            <person name="Wu M."/>
            <person name="Zhao G."/>
            <person name="Gong Y."/>
            <person name="Li W."/>
            <person name="Zhang P."/>
        </authorList>
    </citation>
    <scope>NUCLEOTIDE SEQUENCE [LARGE SCALE GENOMIC DNA]</scope>
    <source>
        <strain evidence="1">DYQJB</strain>
        <tissue evidence="1">Leaf</tissue>
    </source>
</reference>
<proteinExistence type="predicted"/>
<dbReference type="Proteomes" id="UP001603857">
    <property type="component" value="Unassembled WGS sequence"/>
</dbReference>
<organism evidence="1 2">
    <name type="scientific">Flemingia macrophylla</name>
    <dbReference type="NCBI Taxonomy" id="520843"/>
    <lineage>
        <taxon>Eukaryota</taxon>
        <taxon>Viridiplantae</taxon>
        <taxon>Streptophyta</taxon>
        <taxon>Embryophyta</taxon>
        <taxon>Tracheophyta</taxon>
        <taxon>Spermatophyta</taxon>
        <taxon>Magnoliopsida</taxon>
        <taxon>eudicotyledons</taxon>
        <taxon>Gunneridae</taxon>
        <taxon>Pentapetalae</taxon>
        <taxon>rosids</taxon>
        <taxon>fabids</taxon>
        <taxon>Fabales</taxon>
        <taxon>Fabaceae</taxon>
        <taxon>Papilionoideae</taxon>
        <taxon>50 kb inversion clade</taxon>
        <taxon>NPAAA clade</taxon>
        <taxon>indigoferoid/millettioid clade</taxon>
        <taxon>Phaseoleae</taxon>
        <taxon>Flemingia</taxon>
    </lineage>
</organism>
<evidence type="ECO:0000313" key="2">
    <source>
        <dbReference type="Proteomes" id="UP001603857"/>
    </source>
</evidence>
<sequence>MAEVYLCSITNILTDTKVTGRNSSKVRNSTNSFHTSQSFQDLYLFGLITPYKLLIEYILKLRSQWKQTKAPIQDKLIDHQKENWH</sequence>
<comment type="caution">
    <text evidence="1">The sequence shown here is derived from an EMBL/GenBank/DDBJ whole genome shotgun (WGS) entry which is preliminary data.</text>
</comment>